<comment type="caution">
    <text evidence="2">The sequence shown here is derived from an EMBL/GenBank/DDBJ whole genome shotgun (WGS) entry which is preliminary data.</text>
</comment>
<dbReference type="Proteomes" id="UP001592582">
    <property type="component" value="Unassembled WGS sequence"/>
</dbReference>
<evidence type="ECO:0000313" key="2">
    <source>
        <dbReference type="EMBL" id="MFC1408892.1"/>
    </source>
</evidence>
<evidence type="ECO:0000256" key="1">
    <source>
        <dbReference type="SAM" id="SignalP"/>
    </source>
</evidence>
<protein>
    <recommendedName>
        <fullName evidence="4">Secreted protein</fullName>
    </recommendedName>
</protein>
<name>A0ABV6V5J4_9ACTN</name>
<keyword evidence="3" id="KW-1185">Reference proteome</keyword>
<evidence type="ECO:0008006" key="4">
    <source>
        <dbReference type="Google" id="ProtNLM"/>
    </source>
</evidence>
<accession>A0ABV6V5J4</accession>
<dbReference type="RefSeq" id="WP_380503553.1">
    <property type="nucleotide sequence ID" value="NZ_JBHEZX010000002.1"/>
</dbReference>
<feature type="signal peptide" evidence="1">
    <location>
        <begin position="1"/>
        <end position="27"/>
    </location>
</feature>
<sequence length="207" mass="19915">MRSIVRSSVLTAAAVAAAIGFAGSASAAPTWTVTPGGTFTGTAGSTTLKDTNTGTTVTCTGSTATGSAVAGSGQSGTGLGKINSISFTSCKGPLSFTFTVSAGKLPWKINAVSYVASTGTTTGTITGISAHLAGATCSADIDGTGGAGSGTGTVNLSYVNSTHKMTISGGGLTVYNSAGCLGLLNNGNTATFSSVYTLSPALTITSP</sequence>
<evidence type="ECO:0000313" key="3">
    <source>
        <dbReference type="Proteomes" id="UP001592582"/>
    </source>
</evidence>
<proteinExistence type="predicted"/>
<organism evidence="2 3">
    <name type="scientific">Streptacidiphilus alkalitolerans</name>
    <dbReference type="NCBI Taxonomy" id="3342712"/>
    <lineage>
        <taxon>Bacteria</taxon>
        <taxon>Bacillati</taxon>
        <taxon>Actinomycetota</taxon>
        <taxon>Actinomycetes</taxon>
        <taxon>Kitasatosporales</taxon>
        <taxon>Streptomycetaceae</taxon>
        <taxon>Streptacidiphilus</taxon>
    </lineage>
</organism>
<reference evidence="2 3" key="1">
    <citation type="submission" date="2024-09" db="EMBL/GenBank/DDBJ databases">
        <authorList>
            <person name="Lee S.D."/>
        </authorList>
    </citation>
    <scope>NUCLEOTIDE SEQUENCE [LARGE SCALE GENOMIC DNA]</scope>
    <source>
        <strain evidence="2 3">N1-1</strain>
    </source>
</reference>
<dbReference type="EMBL" id="JBHEZX010000002">
    <property type="protein sequence ID" value="MFC1408892.1"/>
    <property type="molecule type" value="Genomic_DNA"/>
</dbReference>
<keyword evidence="1" id="KW-0732">Signal</keyword>
<gene>
    <name evidence="2" type="ORF">ACEZDG_06320</name>
</gene>
<feature type="chain" id="PRO_5046909428" description="Secreted protein" evidence="1">
    <location>
        <begin position="28"/>
        <end position="207"/>
    </location>
</feature>